<feature type="compositionally biased region" description="Low complexity" evidence="1">
    <location>
        <begin position="123"/>
        <end position="137"/>
    </location>
</feature>
<feature type="region of interest" description="Disordered" evidence="1">
    <location>
        <begin position="115"/>
        <end position="167"/>
    </location>
</feature>
<keyword evidence="4" id="KW-1185">Reference proteome</keyword>
<proteinExistence type="predicted"/>
<accession>I1HLN0</accession>
<evidence type="ECO:0000256" key="1">
    <source>
        <dbReference type="SAM" id="MobiDB-lite"/>
    </source>
</evidence>
<reference evidence="2 3" key="1">
    <citation type="journal article" date="2010" name="Nature">
        <title>Genome sequencing and analysis of the model grass Brachypodium distachyon.</title>
        <authorList>
            <consortium name="International Brachypodium Initiative"/>
        </authorList>
    </citation>
    <scope>NUCLEOTIDE SEQUENCE [LARGE SCALE GENOMIC DNA]</scope>
    <source>
        <strain evidence="2 3">Bd21</strain>
    </source>
</reference>
<dbReference type="Gene3D" id="1.20.5.340">
    <property type="match status" value="1"/>
</dbReference>
<dbReference type="InParanoid" id="I1HLN0"/>
<dbReference type="AlphaFoldDB" id="I1HLN0"/>
<dbReference type="HOGENOM" id="CLU_1596770_0_0_1"/>
<dbReference type="EnsemblPlants" id="KQK07409">
    <property type="protein sequence ID" value="KQK07409"/>
    <property type="gene ID" value="BRADI_2g35140v3"/>
</dbReference>
<evidence type="ECO:0000313" key="2">
    <source>
        <dbReference type="EMBL" id="KQK07409.1"/>
    </source>
</evidence>
<gene>
    <name evidence="2" type="ORF">BRADI_2g35140v3</name>
</gene>
<evidence type="ECO:0000313" key="4">
    <source>
        <dbReference type="Proteomes" id="UP000008810"/>
    </source>
</evidence>
<evidence type="ECO:0008006" key="5">
    <source>
        <dbReference type="Google" id="ProtNLM"/>
    </source>
</evidence>
<dbReference type="Proteomes" id="UP000008810">
    <property type="component" value="Chromosome 2"/>
</dbReference>
<evidence type="ECO:0000313" key="3">
    <source>
        <dbReference type="EnsemblPlants" id="KQK07409"/>
    </source>
</evidence>
<organism evidence="3">
    <name type="scientific">Brachypodium distachyon</name>
    <name type="common">Purple false brome</name>
    <name type="synonym">Trachynia distachya</name>
    <dbReference type="NCBI Taxonomy" id="15368"/>
    <lineage>
        <taxon>Eukaryota</taxon>
        <taxon>Viridiplantae</taxon>
        <taxon>Streptophyta</taxon>
        <taxon>Embryophyta</taxon>
        <taxon>Tracheophyta</taxon>
        <taxon>Spermatophyta</taxon>
        <taxon>Magnoliopsida</taxon>
        <taxon>Liliopsida</taxon>
        <taxon>Poales</taxon>
        <taxon>Poaceae</taxon>
        <taxon>BOP clade</taxon>
        <taxon>Pooideae</taxon>
        <taxon>Stipodae</taxon>
        <taxon>Brachypodieae</taxon>
        <taxon>Brachypodium</taxon>
    </lineage>
</organism>
<feature type="region of interest" description="Disordered" evidence="1">
    <location>
        <begin position="73"/>
        <end position="98"/>
    </location>
</feature>
<sequence length="167" mass="17018">MEEQTNKVMAALETLTKELKEMGVRMTGMETTVGSLQTSVDSLQTDVQKSQKNLEMAMTTVGSVEQEQIAMGRSVQQLQRASPPTAASLPINRTGLPTGPPLLAGSGVLGPNATTVQPPPTAPVGAAGASAAATTTQIPGHDTSHTAKVWGVGDGTTRAGGRVGRGG</sequence>
<dbReference type="Gramene" id="KQK07409">
    <property type="protein sequence ID" value="KQK07409"/>
    <property type="gene ID" value="BRADI_2g35140v3"/>
</dbReference>
<reference evidence="2" key="2">
    <citation type="submission" date="2017-06" db="EMBL/GenBank/DDBJ databases">
        <title>WGS assembly of Brachypodium distachyon.</title>
        <authorList>
            <consortium name="The International Brachypodium Initiative"/>
            <person name="Lucas S."/>
            <person name="Harmon-Smith M."/>
            <person name="Lail K."/>
            <person name="Tice H."/>
            <person name="Grimwood J."/>
            <person name="Bruce D."/>
            <person name="Barry K."/>
            <person name="Shu S."/>
            <person name="Lindquist E."/>
            <person name="Wang M."/>
            <person name="Pitluck S."/>
            <person name="Vogel J.P."/>
            <person name="Garvin D.F."/>
            <person name="Mockler T.C."/>
            <person name="Schmutz J."/>
            <person name="Rokhsar D."/>
            <person name="Bevan M.W."/>
        </authorList>
    </citation>
    <scope>NUCLEOTIDE SEQUENCE</scope>
    <source>
        <strain evidence="2">Bd21</strain>
    </source>
</reference>
<dbReference type="EMBL" id="CM000881">
    <property type="protein sequence ID" value="KQK07409.1"/>
    <property type="molecule type" value="Genomic_DNA"/>
</dbReference>
<reference evidence="3" key="3">
    <citation type="submission" date="2018-08" db="UniProtKB">
        <authorList>
            <consortium name="EnsemblPlants"/>
        </authorList>
    </citation>
    <scope>IDENTIFICATION</scope>
    <source>
        <strain evidence="3">cv. Bd21</strain>
    </source>
</reference>
<protein>
    <recommendedName>
        <fullName evidence="5">DUF1664 domain-containing protein</fullName>
    </recommendedName>
</protein>
<name>I1HLN0_BRADI</name>